<proteinExistence type="predicted"/>
<keyword evidence="3" id="KW-1185">Reference proteome</keyword>
<gene>
    <name evidence="2" type="ORF">ACFSVN_08715</name>
</gene>
<feature type="region of interest" description="Disordered" evidence="1">
    <location>
        <begin position="1"/>
        <end position="60"/>
    </location>
</feature>
<reference evidence="3" key="1">
    <citation type="journal article" date="2019" name="Int. J. Syst. Evol. Microbiol.">
        <title>The Global Catalogue of Microorganisms (GCM) 10K type strain sequencing project: providing services to taxonomists for standard genome sequencing and annotation.</title>
        <authorList>
            <consortium name="The Broad Institute Genomics Platform"/>
            <consortium name="The Broad Institute Genome Sequencing Center for Infectious Disease"/>
            <person name="Wu L."/>
            <person name="Ma J."/>
        </authorList>
    </citation>
    <scope>NUCLEOTIDE SEQUENCE [LARGE SCALE GENOMIC DNA]</scope>
    <source>
        <strain evidence="3">KCTC 52042</strain>
    </source>
</reference>
<organism evidence="2 3">
    <name type="scientific">Gracilimonas halophila</name>
    <dbReference type="NCBI Taxonomy" id="1834464"/>
    <lineage>
        <taxon>Bacteria</taxon>
        <taxon>Pseudomonadati</taxon>
        <taxon>Balneolota</taxon>
        <taxon>Balneolia</taxon>
        <taxon>Balneolales</taxon>
        <taxon>Balneolaceae</taxon>
        <taxon>Gracilimonas</taxon>
    </lineage>
</organism>
<dbReference type="Proteomes" id="UP001597460">
    <property type="component" value="Unassembled WGS sequence"/>
</dbReference>
<feature type="compositionally biased region" description="Basic and acidic residues" evidence="1">
    <location>
        <begin position="45"/>
        <end position="54"/>
    </location>
</feature>
<evidence type="ECO:0000313" key="3">
    <source>
        <dbReference type="Proteomes" id="UP001597460"/>
    </source>
</evidence>
<protein>
    <submittedName>
        <fullName evidence="2">Uncharacterized protein</fullName>
    </submittedName>
</protein>
<name>A0ABW5JLB5_9BACT</name>
<dbReference type="EMBL" id="JBHULI010000024">
    <property type="protein sequence ID" value="MFD2532525.1"/>
    <property type="molecule type" value="Genomic_DNA"/>
</dbReference>
<feature type="compositionally biased region" description="Basic and acidic residues" evidence="1">
    <location>
        <begin position="20"/>
        <end position="32"/>
    </location>
</feature>
<feature type="compositionally biased region" description="Basic and acidic residues" evidence="1">
    <location>
        <begin position="1"/>
        <end position="13"/>
    </location>
</feature>
<evidence type="ECO:0000256" key="1">
    <source>
        <dbReference type="SAM" id="MobiDB-lite"/>
    </source>
</evidence>
<accession>A0ABW5JLB5</accession>
<sequence length="60" mass="6816">MSAQKNKEGEHGKQSSLGHGKPELNNEGKVEMRWTMNDGPMNRWTDLRGGEVFRRNTSSL</sequence>
<comment type="caution">
    <text evidence="2">The sequence shown here is derived from an EMBL/GenBank/DDBJ whole genome shotgun (WGS) entry which is preliminary data.</text>
</comment>
<evidence type="ECO:0000313" key="2">
    <source>
        <dbReference type="EMBL" id="MFD2532525.1"/>
    </source>
</evidence>